<organism evidence="4 5">
    <name type="scientific">Aureobasidium namibiae CBS 147.97</name>
    <dbReference type="NCBI Taxonomy" id="1043004"/>
    <lineage>
        <taxon>Eukaryota</taxon>
        <taxon>Fungi</taxon>
        <taxon>Dikarya</taxon>
        <taxon>Ascomycota</taxon>
        <taxon>Pezizomycotina</taxon>
        <taxon>Dothideomycetes</taxon>
        <taxon>Dothideomycetidae</taxon>
        <taxon>Dothideales</taxon>
        <taxon>Saccotheciaceae</taxon>
        <taxon>Aureobasidium</taxon>
    </lineage>
</organism>
<proteinExistence type="inferred from homology"/>
<feature type="domain" description="Beta-lactamase-related" evidence="3">
    <location>
        <begin position="68"/>
        <end position="402"/>
    </location>
</feature>
<comment type="similarity">
    <text evidence="1">Belongs to the peptidase S12 family.</text>
</comment>
<name>A0A074XPE4_9PEZI</name>
<reference evidence="4 5" key="1">
    <citation type="journal article" date="2014" name="BMC Genomics">
        <title>Genome sequencing of four Aureobasidium pullulans varieties: biotechnological potential, stress tolerance, and description of new species.</title>
        <authorList>
            <person name="Gostin Ar C."/>
            <person name="Ohm R.A."/>
            <person name="Kogej T."/>
            <person name="Sonjak S."/>
            <person name="Turk M."/>
            <person name="Zajc J."/>
            <person name="Zalar P."/>
            <person name="Grube M."/>
            <person name="Sun H."/>
            <person name="Han J."/>
            <person name="Sharma A."/>
            <person name="Chiniquy J."/>
            <person name="Ngan C.Y."/>
            <person name="Lipzen A."/>
            <person name="Barry K."/>
            <person name="Grigoriev I.V."/>
            <person name="Gunde-Cimerman N."/>
        </authorList>
    </citation>
    <scope>NUCLEOTIDE SEQUENCE [LARGE SCALE GENOMIC DNA]</scope>
    <source>
        <strain evidence="4 5">CBS 147.97</strain>
    </source>
</reference>
<evidence type="ECO:0000313" key="4">
    <source>
        <dbReference type="EMBL" id="KEQ76456.1"/>
    </source>
</evidence>
<evidence type="ECO:0000256" key="1">
    <source>
        <dbReference type="ARBA" id="ARBA00038215"/>
    </source>
</evidence>
<dbReference type="AlphaFoldDB" id="A0A074XPE4"/>
<keyword evidence="5" id="KW-1185">Reference proteome</keyword>
<evidence type="ECO:0000256" key="2">
    <source>
        <dbReference type="SAM" id="MobiDB-lite"/>
    </source>
</evidence>
<dbReference type="Pfam" id="PF00144">
    <property type="entry name" value="Beta-lactamase"/>
    <property type="match status" value="1"/>
</dbReference>
<dbReference type="InterPro" id="IPR001466">
    <property type="entry name" value="Beta-lactam-related"/>
</dbReference>
<accession>A0A074XPE4</accession>
<dbReference type="GeneID" id="25416179"/>
<dbReference type="PANTHER" id="PTHR46825:SF15">
    <property type="entry name" value="BETA-LACTAMASE-RELATED DOMAIN-CONTAINING PROTEIN"/>
    <property type="match status" value="1"/>
</dbReference>
<feature type="compositionally biased region" description="Polar residues" evidence="2">
    <location>
        <begin position="1"/>
        <end position="20"/>
    </location>
</feature>
<gene>
    <name evidence="4" type="ORF">M436DRAFT_78207</name>
</gene>
<dbReference type="PANTHER" id="PTHR46825">
    <property type="entry name" value="D-ALANYL-D-ALANINE-CARBOXYPEPTIDASE/ENDOPEPTIDASE AMPH"/>
    <property type="match status" value="1"/>
</dbReference>
<evidence type="ECO:0000259" key="3">
    <source>
        <dbReference type="Pfam" id="PF00144"/>
    </source>
</evidence>
<dbReference type="HOGENOM" id="CLU_020027_14_1_1"/>
<dbReference type="EMBL" id="KL584703">
    <property type="protein sequence ID" value="KEQ76456.1"/>
    <property type="molecule type" value="Genomic_DNA"/>
</dbReference>
<protein>
    <submittedName>
        <fullName evidence="4">Beta-lactamase/transpeptidase-like protein</fullName>
    </submittedName>
</protein>
<feature type="region of interest" description="Disordered" evidence="2">
    <location>
        <begin position="1"/>
        <end position="38"/>
    </location>
</feature>
<dbReference type="STRING" id="1043004.A0A074XPE4"/>
<dbReference type="Gene3D" id="3.40.710.10">
    <property type="entry name" value="DD-peptidase/beta-lactamase superfamily"/>
    <property type="match status" value="1"/>
</dbReference>
<dbReference type="SUPFAM" id="SSF56601">
    <property type="entry name" value="beta-lactamase/transpeptidase-like"/>
    <property type="match status" value="1"/>
</dbReference>
<dbReference type="InterPro" id="IPR050491">
    <property type="entry name" value="AmpC-like"/>
</dbReference>
<dbReference type="InterPro" id="IPR012338">
    <property type="entry name" value="Beta-lactam/transpept-like"/>
</dbReference>
<dbReference type="OrthoDB" id="552049at2759"/>
<evidence type="ECO:0000313" key="5">
    <source>
        <dbReference type="Proteomes" id="UP000027730"/>
    </source>
</evidence>
<sequence length="623" mass="68662">MAVPSPTSIIHNTVHQQPVGSTRRPRTPAITPSLNQSDKGDVRTVFDALDEIDKESTNTLRFVFDAGFDAFVQQLLDVLHVPGLSLAVVRRDTYESKGYGFAKLPDVEATPDTLWFTGSTTKAFTAAAAALIVHDEIDFPDISWSSPLASLLPWYYALEDEYYTSHITLEDALSHRSGLPRHDLAYGWDHADAVDVILSMRNLPLTAQPRTKWQYCNLMYATVGQGLAMLGNLRFGDMLRKLIWEPIGMISTTASLEEAKASRDPFGRPKLSRGYFWNEDHYIPEPYPDLAAAAGAGAAISSVNDYASWIQALLKAGSNDSSPISDAIYRDMTRARTIINEIVPGAPVQPIPPLYALGWINTMIGSHTLITHSGAVTGFGANVYLLPDLGVGVVTMANTMGSSNQVGALIFLQILKKLGVVLPPHDAIHLDSLHETVVTSPKFYQQGSKKVKSERVSAGSKLPLPGHLREYVGLYRHPAYGVFNVSLVGDQPTSYRTRTPNAQDPILSAPAEISLHIQPSNRTWPYEITLKHESDTLFAAECFWVHGQGDVGDDCAQDDTTKPGSSKDICRQGVFLDSLYRAKAVFERDLNGEVTKLGIELEPEMFLSKDEGKWREGMIWFEK</sequence>
<dbReference type="Proteomes" id="UP000027730">
    <property type="component" value="Unassembled WGS sequence"/>
</dbReference>
<dbReference type="RefSeq" id="XP_013431294.1">
    <property type="nucleotide sequence ID" value="XM_013575840.1"/>
</dbReference>